<dbReference type="Pfam" id="PF00534">
    <property type="entry name" value="Glycos_transf_1"/>
    <property type="match status" value="1"/>
</dbReference>
<dbReference type="PANTHER" id="PTHR12526:SF635">
    <property type="entry name" value="GLYCOSYL TRANSFERASE GROUP 1"/>
    <property type="match status" value="1"/>
</dbReference>
<dbReference type="Gene3D" id="3.40.50.2000">
    <property type="entry name" value="Glycogen Phosphorylase B"/>
    <property type="match status" value="2"/>
</dbReference>
<evidence type="ECO:0000313" key="3">
    <source>
        <dbReference type="EMBL" id="OGG14014.1"/>
    </source>
</evidence>
<accession>A0A1F5ZNW0</accession>
<feature type="domain" description="Glycosyl transferase family 1" evidence="1">
    <location>
        <begin position="191"/>
        <end position="351"/>
    </location>
</feature>
<name>A0A1F5ZNW0_9BACT</name>
<dbReference type="InterPro" id="IPR001296">
    <property type="entry name" value="Glyco_trans_1"/>
</dbReference>
<dbReference type="PANTHER" id="PTHR12526">
    <property type="entry name" value="GLYCOSYLTRANSFERASE"/>
    <property type="match status" value="1"/>
</dbReference>
<feature type="domain" description="Glycosyltransferase subfamily 4-like N-terminal" evidence="2">
    <location>
        <begin position="15"/>
        <end position="178"/>
    </location>
</feature>
<reference evidence="3 4" key="1">
    <citation type="journal article" date="2016" name="Nat. Commun.">
        <title>Thousands of microbial genomes shed light on interconnected biogeochemical processes in an aquifer system.</title>
        <authorList>
            <person name="Anantharaman K."/>
            <person name="Brown C.T."/>
            <person name="Hug L.A."/>
            <person name="Sharon I."/>
            <person name="Castelle C.J."/>
            <person name="Probst A.J."/>
            <person name="Thomas B.C."/>
            <person name="Singh A."/>
            <person name="Wilkins M.J."/>
            <person name="Karaoz U."/>
            <person name="Brodie E.L."/>
            <person name="Williams K.H."/>
            <person name="Hubbard S.S."/>
            <person name="Banfield J.F."/>
        </authorList>
    </citation>
    <scope>NUCLEOTIDE SEQUENCE [LARGE SCALE GENOMIC DNA]</scope>
</reference>
<dbReference type="STRING" id="1798382.A3D77_04235"/>
<organism evidence="3 4">
    <name type="scientific">Candidatus Gottesmanbacteria bacterium RIFCSPHIGHO2_02_FULL_39_11</name>
    <dbReference type="NCBI Taxonomy" id="1798382"/>
    <lineage>
        <taxon>Bacteria</taxon>
        <taxon>Candidatus Gottesmaniibacteriota</taxon>
    </lineage>
</organism>
<dbReference type="CDD" id="cd03801">
    <property type="entry name" value="GT4_PimA-like"/>
    <property type="match status" value="1"/>
</dbReference>
<dbReference type="Proteomes" id="UP000176923">
    <property type="component" value="Unassembled WGS sequence"/>
</dbReference>
<dbReference type="SUPFAM" id="SSF53756">
    <property type="entry name" value="UDP-Glycosyltransferase/glycogen phosphorylase"/>
    <property type="match status" value="1"/>
</dbReference>
<dbReference type="EMBL" id="MFJL01000031">
    <property type="protein sequence ID" value="OGG14014.1"/>
    <property type="molecule type" value="Genomic_DNA"/>
</dbReference>
<evidence type="ECO:0000259" key="1">
    <source>
        <dbReference type="Pfam" id="PF00534"/>
    </source>
</evidence>
<proteinExistence type="predicted"/>
<dbReference type="AlphaFoldDB" id="A0A1F5ZNW0"/>
<sequence length="380" mass="42677">MKLLSTITYYSPYMSGLTLYAKRLTERLAATGIKNKILTMRHDRKLPVRELINGVEIVRSRPLWAVSKGFISLDFIFKSLTCCLWADVILVNLPEFEGIAAAFFGKIFGKKVIAVYHCEVILPDSFANKLIQSFLNFSNWLTLYLSETIITYTDDFADHSRLLSSFRQKVKVIYPPVERLKVNKRTQKIIQDKIGRPKPVLIGIAARLAAEKGVEYALEAIPIIAEKLKNKPFKIIIAGPLSPIGEVNYKQKILNLARQYKASVVFLGEIKAEDMGSFYSLLDVLVLPSVNSTEAFGMVQVEAMMMGVPVVASDLPGVRVPIKKTGMGIIVPVANSQKLAEAIAKILLNKKINISKNDVARKEFDIHKTLDFYQQLILKR</sequence>
<evidence type="ECO:0000313" key="4">
    <source>
        <dbReference type="Proteomes" id="UP000176923"/>
    </source>
</evidence>
<dbReference type="GO" id="GO:0016757">
    <property type="term" value="F:glycosyltransferase activity"/>
    <property type="evidence" value="ECO:0007669"/>
    <property type="project" value="InterPro"/>
</dbReference>
<evidence type="ECO:0000259" key="2">
    <source>
        <dbReference type="Pfam" id="PF13439"/>
    </source>
</evidence>
<protein>
    <submittedName>
        <fullName evidence="3">Uncharacterized protein</fullName>
    </submittedName>
</protein>
<comment type="caution">
    <text evidence="3">The sequence shown here is derived from an EMBL/GenBank/DDBJ whole genome shotgun (WGS) entry which is preliminary data.</text>
</comment>
<gene>
    <name evidence="3" type="ORF">A3D77_04235</name>
</gene>
<dbReference type="Pfam" id="PF13439">
    <property type="entry name" value="Glyco_transf_4"/>
    <property type="match status" value="1"/>
</dbReference>
<dbReference type="InterPro" id="IPR028098">
    <property type="entry name" value="Glyco_trans_4-like_N"/>
</dbReference>